<feature type="non-terminal residue" evidence="2">
    <location>
        <position position="47"/>
    </location>
</feature>
<feature type="region of interest" description="Disordered" evidence="1">
    <location>
        <begin position="1"/>
        <end position="47"/>
    </location>
</feature>
<sequence length="47" mass="4991">GSRSRSARYLERGGRALRGGRGGARGARRPGAGGRHDHRRTGLAPRP</sequence>
<feature type="non-terminal residue" evidence="2">
    <location>
        <position position="1"/>
    </location>
</feature>
<feature type="compositionally biased region" description="Gly residues" evidence="1">
    <location>
        <begin position="16"/>
        <end position="25"/>
    </location>
</feature>
<proteinExistence type="predicted"/>
<dbReference type="EMBL" id="CADCUY010000449">
    <property type="protein sequence ID" value="CAA9423102.1"/>
    <property type="molecule type" value="Genomic_DNA"/>
</dbReference>
<evidence type="ECO:0000256" key="1">
    <source>
        <dbReference type="SAM" id="MobiDB-lite"/>
    </source>
</evidence>
<reference evidence="2" key="1">
    <citation type="submission" date="2020-02" db="EMBL/GenBank/DDBJ databases">
        <authorList>
            <person name="Meier V. D."/>
        </authorList>
    </citation>
    <scope>NUCLEOTIDE SEQUENCE</scope>
    <source>
        <strain evidence="2">AVDCRST_MAG35</strain>
    </source>
</reference>
<gene>
    <name evidence="2" type="ORF">AVDCRST_MAG35-2101</name>
</gene>
<organism evidence="2">
    <name type="scientific">uncultured Quadrisphaera sp</name>
    <dbReference type="NCBI Taxonomy" id="904978"/>
    <lineage>
        <taxon>Bacteria</taxon>
        <taxon>Bacillati</taxon>
        <taxon>Actinomycetota</taxon>
        <taxon>Actinomycetes</taxon>
        <taxon>Kineosporiales</taxon>
        <taxon>Kineosporiaceae</taxon>
        <taxon>Quadrisphaera</taxon>
        <taxon>environmental samples</taxon>
    </lineage>
</organism>
<protein>
    <submittedName>
        <fullName evidence="2">Uncharacterized protein</fullName>
    </submittedName>
</protein>
<dbReference type="AlphaFoldDB" id="A0A6J4PR53"/>
<accession>A0A6J4PR53</accession>
<evidence type="ECO:0000313" key="2">
    <source>
        <dbReference type="EMBL" id="CAA9423102.1"/>
    </source>
</evidence>
<name>A0A6J4PR53_9ACTN</name>